<accession>A0A5E4T8G6</accession>
<evidence type="ECO:0000313" key="3">
    <source>
        <dbReference type="Proteomes" id="UP000414233"/>
    </source>
</evidence>
<dbReference type="EMBL" id="CABPRZ010000004">
    <property type="protein sequence ID" value="VVD83771.1"/>
    <property type="molecule type" value="Genomic_DNA"/>
</dbReference>
<feature type="signal peptide" evidence="1">
    <location>
        <begin position="1"/>
        <end position="24"/>
    </location>
</feature>
<dbReference type="AlphaFoldDB" id="A0A5E4T8G6"/>
<name>A0A5E4T8G6_9BURK</name>
<reference evidence="2 3" key="1">
    <citation type="submission" date="2019-08" db="EMBL/GenBank/DDBJ databases">
        <authorList>
            <person name="Peeters C."/>
        </authorList>
    </citation>
    <scope>NUCLEOTIDE SEQUENCE [LARGE SCALE GENOMIC DNA]</scope>
    <source>
        <strain evidence="2 3">LMG 30175</strain>
    </source>
</reference>
<evidence type="ECO:0000313" key="2">
    <source>
        <dbReference type="EMBL" id="VVD83771.1"/>
    </source>
</evidence>
<keyword evidence="3" id="KW-1185">Reference proteome</keyword>
<evidence type="ECO:0000256" key="1">
    <source>
        <dbReference type="SAM" id="SignalP"/>
    </source>
</evidence>
<gene>
    <name evidence="2" type="ORF">PTE30175_01190</name>
</gene>
<dbReference type="Proteomes" id="UP000414233">
    <property type="component" value="Unassembled WGS sequence"/>
</dbReference>
<proteinExistence type="predicted"/>
<keyword evidence="1" id="KW-0732">Signal</keyword>
<protein>
    <submittedName>
        <fullName evidence="2">Uncharacterized protein</fullName>
    </submittedName>
</protein>
<feature type="chain" id="PRO_5022754837" evidence="1">
    <location>
        <begin position="25"/>
        <end position="138"/>
    </location>
</feature>
<organism evidence="2 3">
    <name type="scientific">Pandoraea terrae</name>
    <dbReference type="NCBI Taxonomy" id="1537710"/>
    <lineage>
        <taxon>Bacteria</taxon>
        <taxon>Pseudomonadati</taxon>
        <taxon>Pseudomonadota</taxon>
        <taxon>Betaproteobacteria</taxon>
        <taxon>Burkholderiales</taxon>
        <taxon>Burkholderiaceae</taxon>
        <taxon>Pandoraea</taxon>
    </lineage>
</organism>
<sequence>MFTNLRAGTRLVLLVALAASPAVAEENIDEFARLHLRNAQAAAEKAGNETVTADQSDQPVSKRLELVYIQGVGDATHAYLIVDGQFGKAVRRNESIRHWRVDAIGDDYVDVRRGSERHRLLLHAIAPRQASSERQGSP</sequence>